<evidence type="ECO:0000256" key="2">
    <source>
        <dbReference type="SAM" id="MobiDB-lite"/>
    </source>
</evidence>
<comment type="caution">
    <text evidence="3">The sequence shown here is derived from an EMBL/GenBank/DDBJ whole genome shotgun (WGS) entry which is preliminary data.</text>
</comment>
<dbReference type="Proteomes" id="UP001295740">
    <property type="component" value="Unassembled WGS sequence"/>
</dbReference>
<feature type="region of interest" description="Disordered" evidence="2">
    <location>
        <begin position="270"/>
        <end position="304"/>
    </location>
</feature>
<gene>
    <name evidence="3" type="ORF">KHLLAP_LOCUS12063</name>
</gene>
<dbReference type="EMBL" id="CAUWAG010000018">
    <property type="protein sequence ID" value="CAJ2511595.1"/>
    <property type="molecule type" value="Genomic_DNA"/>
</dbReference>
<accession>A0AAI8VVX4</accession>
<name>A0AAI8VVX4_9PEZI</name>
<evidence type="ECO:0000313" key="3">
    <source>
        <dbReference type="EMBL" id="CAJ2511595.1"/>
    </source>
</evidence>
<feature type="region of interest" description="Disordered" evidence="2">
    <location>
        <begin position="122"/>
        <end position="165"/>
    </location>
</feature>
<feature type="compositionally biased region" description="Polar residues" evidence="2">
    <location>
        <begin position="148"/>
        <end position="159"/>
    </location>
</feature>
<evidence type="ECO:0000313" key="4">
    <source>
        <dbReference type="Proteomes" id="UP001295740"/>
    </source>
</evidence>
<reference evidence="3" key="1">
    <citation type="submission" date="2023-10" db="EMBL/GenBank/DDBJ databases">
        <authorList>
            <person name="Hackl T."/>
        </authorList>
    </citation>
    <scope>NUCLEOTIDE SEQUENCE</scope>
</reference>
<keyword evidence="1" id="KW-0175">Coiled coil</keyword>
<organism evidence="3 4">
    <name type="scientific">Anthostomella pinea</name>
    <dbReference type="NCBI Taxonomy" id="933095"/>
    <lineage>
        <taxon>Eukaryota</taxon>
        <taxon>Fungi</taxon>
        <taxon>Dikarya</taxon>
        <taxon>Ascomycota</taxon>
        <taxon>Pezizomycotina</taxon>
        <taxon>Sordariomycetes</taxon>
        <taxon>Xylariomycetidae</taxon>
        <taxon>Xylariales</taxon>
        <taxon>Xylariaceae</taxon>
        <taxon>Anthostomella</taxon>
    </lineage>
</organism>
<feature type="region of interest" description="Disordered" evidence="2">
    <location>
        <begin position="83"/>
        <end position="103"/>
    </location>
</feature>
<feature type="compositionally biased region" description="Basic residues" evidence="2">
    <location>
        <begin position="88"/>
        <end position="97"/>
    </location>
</feature>
<feature type="region of interest" description="Disordered" evidence="2">
    <location>
        <begin position="1"/>
        <end position="33"/>
    </location>
</feature>
<feature type="compositionally biased region" description="Low complexity" evidence="2">
    <location>
        <begin position="126"/>
        <end position="138"/>
    </location>
</feature>
<sequence length="304" mass="34240">MSAFSPLRRHFTPPFARPSSSLRSDAELSEQEDLAQDSKDVLIQRLNDLAAKLSQQDHVREQNVNSLHAKVDEMENVLLTPGYPLSFKSRKSKKSKPKSLNLRISRHDPEVSWESPRLGQLLSDDSYQSSPTQVSSSVNAGGGHHGNPTETDASHSPSMSKARAEQVVAEAQTLCKGMEEVIISLRARQEETEHIHGLLITRAERAAQHIICLEARLKELESERNEGEMDMLNLQIQLKAIEVQSLSYVPKDADPDLRASIAVWKEEWSTLKRRRAKKKAEQLGTDDTPTPTPATRRRRTPFRE</sequence>
<protein>
    <submittedName>
        <fullName evidence="3">Uu.00g072200.m01.CDS01</fullName>
    </submittedName>
</protein>
<feature type="coiled-coil region" evidence="1">
    <location>
        <begin position="203"/>
        <end position="237"/>
    </location>
</feature>
<proteinExistence type="predicted"/>
<dbReference type="AlphaFoldDB" id="A0AAI8VVX4"/>
<feature type="compositionally biased region" description="Basic residues" evidence="2">
    <location>
        <begin position="295"/>
        <end position="304"/>
    </location>
</feature>
<keyword evidence="4" id="KW-1185">Reference proteome</keyword>
<evidence type="ECO:0000256" key="1">
    <source>
        <dbReference type="SAM" id="Coils"/>
    </source>
</evidence>